<keyword evidence="1" id="KW-0472">Membrane</keyword>
<dbReference type="InterPro" id="IPR025962">
    <property type="entry name" value="SdpI/YhfL"/>
</dbReference>
<dbReference type="PANTHER" id="PTHR37810:SF5">
    <property type="entry name" value="IMMUNITY PROTEIN SDPI"/>
    <property type="match status" value="1"/>
</dbReference>
<dbReference type="InterPro" id="IPR026272">
    <property type="entry name" value="SdpI"/>
</dbReference>
<sequence length="215" mass="24665">MLNKKSAMPWWGWLSWAVAIVLGGLAYFHLPSQVPSHVHAGKPTLYISRLLAVMNKPFMILAIILLWHVLWRIDPRKKNYESFWGTYRYIGGVIVVCVGLIYLTVLGHLLHIGTMRFALTAYGLMFMLIANVLPRLRPNWWIGVRTPWTLSSEETWNRTHRLSGQLGIPMGILIVILAWVLPINRFTTVAVVIPVLLWALITVVASYVYARQERH</sequence>
<accession>A0A1M6QMI0</accession>
<dbReference type="PANTHER" id="PTHR37810">
    <property type="entry name" value="IMMUNITY PROTEIN SDPI"/>
    <property type="match status" value="1"/>
</dbReference>
<reference evidence="3" key="1">
    <citation type="submission" date="2016-11" db="EMBL/GenBank/DDBJ databases">
        <authorList>
            <person name="Varghese N."/>
            <person name="Submissions S."/>
        </authorList>
    </citation>
    <scope>NUCLEOTIDE SEQUENCE [LARGE SCALE GENOMIC DNA]</scope>
    <source>
        <strain evidence="3">USBA-503</strain>
    </source>
</reference>
<feature type="transmembrane region" description="Helical" evidence="1">
    <location>
        <begin position="166"/>
        <end position="183"/>
    </location>
</feature>
<feature type="transmembrane region" description="Helical" evidence="1">
    <location>
        <begin position="115"/>
        <end position="133"/>
    </location>
</feature>
<keyword evidence="1" id="KW-0812">Transmembrane</keyword>
<dbReference type="Proteomes" id="UP000184016">
    <property type="component" value="Unassembled WGS sequence"/>
</dbReference>
<organism evidence="2 3">
    <name type="scientific">Alicyclobacillus tolerans</name>
    <dbReference type="NCBI Taxonomy" id="90970"/>
    <lineage>
        <taxon>Bacteria</taxon>
        <taxon>Bacillati</taxon>
        <taxon>Bacillota</taxon>
        <taxon>Bacilli</taxon>
        <taxon>Bacillales</taxon>
        <taxon>Alicyclobacillaceae</taxon>
        <taxon>Alicyclobacillus</taxon>
    </lineage>
</organism>
<evidence type="ECO:0000313" key="3">
    <source>
        <dbReference type="Proteomes" id="UP000184016"/>
    </source>
</evidence>
<keyword evidence="1" id="KW-1133">Transmembrane helix</keyword>
<proteinExistence type="predicted"/>
<feature type="transmembrane region" description="Helical" evidence="1">
    <location>
        <begin position="189"/>
        <end position="210"/>
    </location>
</feature>
<dbReference type="PIRSF" id="PIRSF038959">
    <property type="entry name" value="SdpI"/>
    <property type="match status" value="1"/>
</dbReference>
<evidence type="ECO:0000313" key="2">
    <source>
        <dbReference type="EMBL" id="SHK21375.1"/>
    </source>
</evidence>
<evidence type="ECO:0000256" key="1">
    <source>
        <dbReference type="SAM" id="Phobius"/>
    </source>
</evidence>
<dbReference type="AlphaFoldDB" id="A0A1M6QMI0"/>
<dbReference type="Pfam" id="PF13630">
    <property type="entry name" value="SdpI"/>
    <property type="match status" value="1"/>
</dbReference>
<feature type="transmembrane region" description="Helical" evidence="1">
    <location>
        <begin position="50"/>
        <end position="69"/>
    </location>
</feature>
<dbReference type="STRING" id="1830138.SAMN05443507_11049"/>
<feature type="transmembrane region" description="Helical" evidence="1">
    <location>
        <begin position="89"/>
        <end position="109"/>
    </location>
</feature>
<dbReference type="RefSeq" id="WP_242650267.1">
    <property type="nucleotide sequence ID" value="NZ_FRAF01000010.1"/>
</dbReference>
<keyword evidence="3" id="KW-1185">Reference proteome</keyword>
<feature type="transmembrane region" description="Helical" evidence="1">
    <location>
        <begin position="12"/>
        <end position="30"/>
    </location>
</feature>
<dbReference type="EMBL" id="FRAF01000010">
    <property type="protein sequence ID" value="SHK21375.1"/>
    <property type="molecule type" value="Genomic_DNA"/>
</dbReference>
<name>A0A1M6QMI0_9BACL</name>
<gene>
    <name evidence="2" type="ORF">SAMN05443507_11049</name>
</gene>
<protein>
    <submittedName>
        <fullName evidence="2">Uncharacterized membrane protein</fullName>
    </submittedName>
</protein>
<dbReference type="GO" id="GO:0009636">
    <property type="term" value="P:response to toxic substance"/>
    <property type="evidence" value="ECO:0007669"/>
    <property type="project" value="TreeGrafter"/>
</dbReference>